<proteinExistence type="inferred from homology"/>
<evidence type="ECO:0000313" key="12">
    <source>
        <dbReference type="RefSeq" id="XP_003741502.1"/>
    </source>
</evidence>
<feature type="region of interest" description="Disordered" evidence="10">
    <location>
        <begin position="174"/>
        <end position="205"/>
    </location>
</feature>
<evidence type="ECO:0000313" key="11">
    <source>
        <dbReference type="Proteomes" id="UP000694867"/>
    </source>
</evidence>
<evidence type="ECO:0000256" key="10">
    <source>
        <dbReference type="SAM" id="MobiDB-lite"/>
    </source>
</evidence>
<dbReference type="Pfam" id="PF10018">
    <property type="entry name" value="Med4"/>
    <property type="match status" value="1"/>
</dbReference>
<evidence type="ECO:0000256" key="4">
    <source>
        <dbReference type="ARBA" id="ARBA00023015"/>
    </source>
</evidence>
<reference evidence="12" key="1">
    <citation type="submission" date="2025-08" db="UniProtKB">
        <authorList>
            <consortium name="RefSeq"/>
        </authorList>
    </citation>
    <scope>IDENTIFICATION</scope>
</reference>
<dbReference type="Proteomes" id="UP000694867">
    <property type="component" value="Unplaced"/>
</dbReference>
<organism evidence="11 12">
    <name type="scientific">Galendromus occidentalis</name>
    <name type="common">western predatory mite</name>
    <dbReference type="NCBI Taxonomy" id="34638"/>
    <lineage>
        <taxon>Eukaryota</taxon>
        <taxon>Metazoa</taxon>
        <taxon>Ecdysozoa</taxon>
        <taxon>Arthropoda</taxon>
        <taxon>Chelicerata</taxon>
        <taxon>Arachnida</taxon>
        <taxon>Acari</taxon>
        <taxon>Parasitiformes</taxon>
        <taxon>Mesostigmata</taxon>
        <taxon>Gamasina</taxon>
        <taxon>Phytoseioidea</taxon>
        <taxon>Phytoseiidae</taxon>
        <taxon>Typhlodrominae</taxon>
        <taxon>Galendromus</taxon>
    </lineage>
</organism>
<dbReference type="GO" id="GO:0006357">
    <property type="term" value="P:regulation of transcription by RNA polymerase II"/>
    <property type="evidence" value="ECO:0007669"/>
    <property type="project" value="InterPro"/>
</dbReference>
<evidence type="ECO:0000256" key="5">
    <source>
        <dbReference type="ARBA" id="ARBA00023163"/>
    </source>
</evidence>
<dbReference type="PANTHER" id="PTHR13208">
    <property type="entry name" value="MEDIATOR OF RNA POLYMERASE II TRANSCRIPTION SUBUNIT 4"/>
    <property type="match status" value="1"/>
</dbReference>
<feature type="region of interest" description="Disordered" evidence="10">
    <location>
        <begin position="227"/>
        <end position="248"/>
    </location>
</feature>
<gene>
    <name evidence="12" type="primary">LOC100901679</name>
    <name evidence="8" type="synonym">MED4</name>
</gene>
<comment type="subcellular location">
    <subcellularLocation>
        <location evidence="1 8">Nucleus</location>
    </subcellularLocation>
</comment>
<evidence type="ECO:0000256" key="8">
    <source>
        <dbReference type="RuleBase" id="RU364141"/>
    </source>
</evidence>
<keyword evidence="5 8" id="KW-0804">Transcription</keyword>
<keyword evidence="4 8" id="KW-0805">Transcription regulation</keyword>
<dbReference type="CTD" id="29079"/>
<evidence type="ECO:0000256" key="7">
    <source>
        <dbReference type="ARBA" id="ARBA00031257"/>
    </source>
</evidence>
<dbReference type="AlphaFoldDB" id="A0AAJ6VXC5"/>
<name>A0AAJ6VXC5_9ACAR</name>
<evidence type="ECO:0000256" key="3">
    <source>
        <dbReference type="ARBA" id="ARBA00020629"/>
    </source>
</evidence>
<dbReference type="InterPro" id="IPR019258">
    <property type="entry name" value="Mediator_Med4"/>
</dbReference>
<dbReference type="GO" id="GO:0070847">
    <property type="term" value="C:core mediator complex"/>
    <property type="evidence" value="ECO:0007669"/>
    <property type="project" value="TreeGrafter"/>
</dbReference>
<dbReference type="GO" id="GO:0016592">
    <property type="term" value="C:mediator complex"/>
    <property type="evidence" value="ECO:0007669"/>
    <property type="project" value="InterPro"/>
</dbReference>
<comment type="function">
    <text evidence="8">Component of the Mediator complex, a coactivator involved in the regulated transcription of nearly all RNA polymerase II-dependent genes. Mediator functions as a bridge to convey information from gene-specific regulatory proteins to the basal RNA polymerase II transcription machinery. Mediator is recruited to promoters by direct interactions with regulatory proteins and serves as a scaffold for the assembly of a functional preinitiation complex with RNA polymerase II and the general transcription factors.</text>
</comment>
<keyword evidence="6 8" id="KW-0539">Nucleus</keyword>
<dbReference type="RefSeq" id="XP_003741502.1">
    <property type="nucleotide sequence ID" value="XM_003741454.1"/>
</dbReference>
<keyword evidence="9" id="KW-0175">Coiled coil</keyword>
<dbReference type="GeneID" id="100901679"/>
<dbReference type="PANTHER" id="PTHR13208:SF2">
    <property type="entry name" value="MEDIATOR OF RNA POLYMERASE II TRANSCRIPTION SUBUNIT 4"/>
    <property type="match status" value="1"/>
</dbReference>
<feature type="compositionally biased region" description="Low complexity" evidence="10">
    <location>
        <begin position="236"/>
        <end position="248"/>
    </location>
</feature>
<evidence type="ECO:0000256" key="9">
    <source>
        <dbReference type="SAM" id="Coils"/>
    </source>
</evidence>
<keyword evidence="11" id="KW-1185">Reference proteome</keyword>
<evidence type="ECO:0000256" key="2">
    <source>
        <dbReference type="ARBA" id="ARBA00009626"/>
    </source>
</evidence>
<dbReference type="KEGG" id="goe:100901679"/>
<evidence type="ECO:0000256" key="1">
    <source>
        <dbReference type="ARBA" id="ARBA00004123"/>
    </source>
</evidence>
<feature type="coiled-coil region" evidence="9">
    <location>
        <begin position="58"/>
        <end position="99"/>
    </location>
</feature>
<sequence>MAATGTKGKLLRVIDDMEIIAKELVDNFLAPKSQKLSSAEHYHLGEILVAKDQEFKDLLQQARQQEKVEEVIEALQEEVDRQDKDIHTLQSNLKEAENLLATAIFQAKQKLESIKKAQENQVSSEELIKYAHRISASSAVAAPHNWQQGDVRRPYPTDIEMRQGSLGRMCDLPLPPAEGPRGILEGSLGTPVGGPPSGFSWQLGSTLSSQDIKPNLSSLALQTGLETKNEDVEVMSTDSSSSSSSDSQ</sequence>
<dbReference type="GO" id="GO:0003712">
    <property type="term" value="F:transcription coregulator activity"/>
    <property type="evidence" value="ECO:0007669"/>
    <property type="project" value="InterPro"/>
</dbReference>
<comment type="similarity">
    <text evidence="2 8">Belongs to the Mediator complex subunit 4 family.</text>
</comment>
<protein>
    <recommendedName>
        <fullName evidence="3 8">Mediator of RNA polymerase II transcription subunit 4</fullName>
    </recommendedName>
    <alternativeName>
        <fullName evidence="7 8">Mediator complex subunit 4</fullName>
    </alternativeName>
</protein>
<evidence type="ECO:0000256" key="6">
    <source>
        <dbReference type="ARBA" id="ARBA00023242"/>
    </source>
</evidence>
<comment type="subunit">
    <text evidence="8">Component of the Mediator complex.</text>
</comment>
<keyword evidence="8" id="KW-0010">Activator</keyword>
<accession>A0AAJ6VXC5</accession>